<evidence type="ECO:0000313" key="4">
    <source>
        <dbReference type="EMBL" id="CRH04529.1"/>
    </source>
</evidence>
<dbReference type="CDD" id="cd02440">
    <property type="entry name" value="AdoMet_MTases"/>
    <property type="match status" value="1"/>
</dbReference>
<dbReference type="GO" id="GO:0042409">
    <property type="term" value="F:caffeoyl-CoA O-methyltransferase activity"/>
    <property type="evidence" value="ECO:0007669"/>
    <property type="project" value="UniProtKB-EC"/>
</dbReference>
<dbReference type="InterPro" id="IPR002935">
    <property type="entry name" value="SAM_O-MeTrfase"/>
</dbReference>
<dbReference type="SUPFAM" id="SSF53335">
    <property type="entry name" value="S-adenosyl-L-methionine-dependent methyltransferases"/>
    <property type="match status" value="1"/>
</dbReference>
<dbReference type="PROSITE" id="PS51682">
    <property type="entry name" value="SAM_OMT_I"/>
    <property type="match status" value="1"/>
</dbReference>
<keyword evidence="2 4" id="KW-0808">Transferase</keyword>
<reference evidence="4" key="1">
    <citation type="submission" date="2015-04" db="EMBL/GenBank/DDBJ databases">
        <authorList>
            <person name="Syromyatnikov M.Y."/>
            <person name="Popov V.N."/>
        </authorList>
    </citation>
    <scope>NUCLEOTIDE SEQUENCE</scope>
    <source>
        <strain evidence="4">MO-1</strain>
    </source>
</reference>
<keyword evidence="1 4" id="KW-0489">Methyltransferase</keyword>
<dbReference type="Gene3D" id="3.40.50.150">
    <property type="entry name" value="Vaccinia Virus protein VP39"/>
    <property type="match status" value="1"/>
</dbReference>
<sequence length="220" mass="24754">MANRTLNLTDALYQYLLDHGVRESDVMRDLRAETSKQPWARMQIGPDQGQFMGLLVKLMGATRIIEIGTFTGYSALCLAQAMPAEGRLICLDYSAEWTAVAPPFWQRAGVADKIDLRIAPAQESLPLILQEFGPGCFDMVFIDADKTGYPNYFEICLKLIRQGGLMMFDNTLWGGEVINPENRARDTNALRQINRLLHQDERVDISMLAIGDGLTLVRKR</sequence>
<dbReference type="InterPro" id="IPR029063">
    <property type="entry name" value="SAM-dependent_MTases_sf"/>
</dbReference>
<dbReference type="PANTHER" id="PTHR10509:SF14">
    <property type="entry name" value="CAFFEOYL-COA O-METHYLTRANSFERASE 3-RELATED"/>
    <property type="match status" value="1"/>
</dbReference>
<keyword evidence="3" id="KW-0949">S-adenosyl-L-methionine</keyword>
<dbReference type="EC" id="2.1.1.104" evidence="4"/>
<name>A0A1S7LER1_MAGMO</name>
<accession>A0A1S7LER1</accession>
<proteinExistence type="predicted"/>
<evidence type="ECO:0000256" key="2">
    <source>
        <dbReference type="ARBA" id="ARBA00022679"/>
    </source>
</evidence>
<dbReference type="PANTHER" id="PTHR10509">
    <property type="entry name" value="O-METHYLTRANSFERASE-RELATED"/>
    <property type="match status" value="1"/>
</dbReference>
<dbReference type="EMBL" id="LO017727">
    <property type="protein sequence ID" value="CRH04529.1"/>
    <property type="molecule type" value="Genomic_DNA"/>
</dbReference>
<evidence type="ECO:0000256" key="1">
    <source>
        <dbReference type="ARBA" id="ARBA00022603"/>
    </source>
</evidence>
<gene>
    <name evidence="4" type="primary">mdmC</name>
    <name evidence="4" type="ORF">MAGMO_0316</name>
</gene>
<dbReference type="GO" id="GO:0032259">
    <property type="term" value="P:methylation"/>
    <property type="evidence" value="ECO:0007669"/>
    <property type="project" value="UniProtKB-KW"/>
</dbReference>
<protein>
    <submittedName>
        <fullName evidence="4">Caffeoyl-CoA O-methyltransferase</fullName>
        <ecNumber evidence="4">2.1.1.104</ecNumber>
    </submittedName>
</protein>
<organism evidence="4">
    <name type="scientific">Magnetococcus massalia (strain MO-1)</name>
    <dbReference type="NCBI Taxonomy" id="451514"/>
    <lineage>
        <taxon>Bacteria</taxon>
        <taxon>Pseudomonadati</taxon>
        <taxon>Pseudomonadota</taxon>
        <taxon>Magnetococcia</taxon>
        <taxon>Magnetococcales</taxon>
        <taxon>Magnetococcaceae</taxon>
        <taxon>Magnetococcus</taxon>
    </lineage>
</organism>
<dbReference type="AlphaFoldDB" id="A0A1S7LER1"/>
<dbReference type="InterPro" id="IPR050362">
    <property type="entry name" value="Cation-dep_OMT"/>
</dbReference>
<evidence type="ECO:0000256" key="3">
    <source>
        <dbReference type="ARBA" id="ARBA00022691"/>
    </source>
</evidence>
<dbReference type="Pfam" id="PF01596">
    <property type="entry name" value="Methyltransf_3"/>
    <property type="match status" value="1"/>
</dbReference>